<dbReference type="InterPro" id="IPR008250">
    <property type="entry name" value="ATPase_P-typ_transduc_dom_A_sf"/>
</dbReference>
<dbReference type="SFLD" id="SFLDG00002">
    <property type="entry name" value="C1.7:_P-type_atpase_like"/>
    <property type="match status" value="1"/>
</dbReference>
<evidence type="ECO:0000256" key="1">
    <source>
        <dbReference type="ARBA" id="ARBA00004141"/>
    </source>
</evidence>
<feature type="transmembrane region" description="Helical" evidence="6">
    <location>
        <begin position="244"/>
        <end position="268"/>
    </location>
</feature>
<proteinExistence type="predicted"/>
<dbReference type="AlphaFoldDB" id="H3NL72"/>
<dbReference type="SUPFAM" id="SSF81660">
    <property type="entry name" value="Metal cation-transporting ATPase, ATP-binding domain N"/>
    <property type="match status" value="1"/>
</dbReference>
<dbReference type="GO" id="GO:0005524">
    <property type="term" value="F:ATP binding"/>
    <property type="evidence" value="ECO:0007669"/>
    <property type="project" value="InterPro"/>
</dbReference>
<dbReference type="NCBIfam" id="TIGR01494">
    <property type="entry name" value="ATPase_P-type"/>
    <property type="match status" value="2"/>
</dbReference>
<evidence type="ECO:0000313" key="9">
    <source>
        <dbReference type="Proteomes" id="UP000004191"/>
    </source>
</evidence>
<dbReference type="InterPro" id="IPR001757">
    <property type="entry name" value="P_typ_ATPase"/>
</dbReference>
<dbReference type="InterPro" id="IPR023298">
    <property type="entry name" value="ATPase_P-typ_TM_dom_sf"/>
</dbReference>
<protein>
    <submittedName>
        <fullName evidence="8">HAD ATPase, P-type, family IC</fullName>
    </submittedName>
</protein>
<dbReference type="SFLD" id="SFLDF00027">
    <property type="entry name" value="p-type_atpase"/>
    <property type="match status" value="1"/>
</dbReference>
<dbReference type="SFLD" id="SFLDS00003">
    <property type="entry name" value="Haloacid_Dehalogenase"/>
    <property type="match status" value="1"/>
</dbReference>
<dbReference type="RefSeq" id="WP_005396885.1">
    <property type="nucleotide sequence ID" value="NZ_JH601088.1"/>
</dbReference>
<dbReference type="Gene3D" id="3.40.1110.10">
    <property type="entry name" value="Calcium-transporting ATPase, cytoplasmic domain N"/>
    <property type="match status" value="1"/>
</dbReference>
<evidence type="ECO:0000259" key="7">
    <source>
        <dbReference type="Pfam" id="PF00122"/>
    </source>
</evidence>
<evidence type="ECO:0000256" key="3">
    <source>
        <dbReference type="ARBA" id="ARBA00022967"/>
    </source>
</evidence>
<reference evidence="8 9" key="1">
    <citation type="submission" date="2012-01" db="EMBL/GenBank/DDBJ databases">
        <title>The Genome Sequence of Helcococcus kunzii ATCC 51366.</title>
        <authorList>
            <consortium name="The Broad Institute Genome Sequencing Platform"/>
            <person name="Earl A."/>
            <person name="Ward D."/>
            <person name="Feldgarden M."/>
            <person name="Gevers D."/>
            <person name="Huys G."/>
            <person name="Young S.K."/>
            <person name="Zeng Q."/>
            <person name="Gargeya S."/>
            <person name="Fitzgerald M."/>
            <person name="Haas B."/>
            <person name="Abouelleil A."/>
            <person name="Alvarado L."/>
            <person name="Arachchi H.M."/>
            <person name="Berlin A."/>
            <person name="Chapman S.B."/>
            <person name="Gearin G."/>
            <person name="Goldberg J."/>
            <person name="Griggs A."/>
            <person name="Gujja S."/>
            <person name="Hansen M."/>
            <person name="Heiman D."/>
            <person name="Howarth C."/>
            <person name="Larimer J."/>
            <person name="Lui A."/>
            <person name="MacDonald P.J.P."/>
            <person name="McCowen C."/>
            <person name="Montmayeur A."/>
            <person name="Murphy C."/>
            <person name="Neiman D."/>
            <person name="Pearson M."/>
            <person name="Priest M."/>
            <person name="Roberts A."/>
            <person name="Saif S."/>
            <person name="Shea T."/>
            <person name="Sisk P."/>
            <person name="Stolte C."/>
            <person name="Sykes S."/>
            <person name="Wortman J."/>
            <person name="Nusbaum C."/>
            <person name="Birren B."/>
        </authorList>
    </citation>
    <scope>NUCLEOTIDE SEQUENCE [LARGE SCALE GENOMIC DNA]</scope>
    <source>
        <strain evidence="8 9">ATCC 51366</strain>
    </source>
</reference>
<keyword evidence="4 6" id="KW-1133">Transmembrane helix</keyword>
<sequence length="761" mass="84500">MDGLTKEEVEERVKKGQINTEVDSKTKSTKDIILSNTINYFNILNIILAILILFSGQIKNILFLLVVVCNSSIAIFQEIRSKRMIECLTLLSKNKITVLRDGKKEDINTNEIVLDDVLFVETGEQLPVDCIILDGHLEMDESNLTGESETVDKNKDDEVYSGSIVVSGTAKLLVKKVGMDSYTNKISSSAKVDRKYPSKLRDTMYGILKIVTIAIIPVGVLIFLKNKFIFKLPFEDLILKSTAPLVGMIPEGLILLTSVALAVSVYNLGKKKILIQQLYCTESLARVDVLCVDKTGTITEGRMEVVETIGDIEDIMPSYLSAFDYENASDKAMIEKFSKKQKYKVLSKIDFSSARKYSAVTFEEIGTYALGAFEFIVKNPDKKDADLVEKYIKDGFRVLVLAKFKNKIEKEIPEDCKIQGFIILSDVVRENTSELFEFFRNEGVEVKIISGDNPFAVGAIAKKAGLKEVSAIDVSKLNDEELKDAVINNNIFGRVSPEQKKFMVNCLQENGKTVAMTGDGVNDVLALKQANVSIAMAKGSDAAKQISNIVLLENNFKNLYDILMEGRRVINNIQKVSTLFLTKTFLSVIFALISILTSITFPFIPIQLTLISNLTIGIPGFFLTLEKSKKKIEAHFMKDVLLRSITSAVVLAATVLVVGLILHAFYGDGSESRHLMSTMATYLAFINGINLIVIISKPLDRYKLILVSSLVVIMLAVVLFVPGFFQLVSLNLTQITILSIAATCMVLSLIFISKVIMKKLR</sequence>
<comment type="subcellular location">
    <subcellularLocation>
        <location evidence="1">Membrane</location>
        <topology evidence="1">Multi-pass membrane protein</topology>
    </subcellularLocation>
</comment>
<feature type="transmembrane region" description="Helical" evidence="6">
    <location>
        <begin position="33"/>
        <end position="54"/>
    </location>
</feature>
<keyword evidence="5 6" id="KW-0472">Membrane</keyword>
<dbReference type="GO" id="GO:0016887">
    <property type="term" value="F:ATP hydrolysis activity"/>
    <property type="evidence" value="ECO:0007669"/>
    <property type="project" value="InterPro"/>
</dbReference>
<dbReference type="SUPFAM" id="SSF81665">
    <property type="entry name" value="Calcium ATPase, transmembrane domain M"/>
    <property type="match status" value="1"/>
</dbReference>
<evidence type="ECO:0000256" key="6">
    <source>
        <dbReference type="SAM" id="Phobius"/>
    </source>
</evidence>
<keyword evidence="3" id="KW-1278">Translocase</keyword>
<gene>
    <name evidence="8" type="ORF">HMPREF9709_00083</name>
</gene>
<keyword evidence="9" id="KW-1185">Reference proteome</keyword>
<feature type="transmembrane region" description="Helical" evidence="6">
    <location>
        <begin position="737"/>
        <end position="757"/>
    </location>
</feature>
<dbReference type="SUPFAM" id="SSF81653">
    <property type="entry name" value="Calcium ATPase, transduction domain A"/>
    <property type="match status" value="1"/>
</dbReference>
<dbReference type="PROSITE" id="PS00154">
    <property type="entry name" value="ATPASE_E1_E2"/>
    <property type="match status" value="1"/>
</dbReference>
<feature type="transmembrane region" description="Helical" evidence="6">
    <location>
        <begin position="678"/>
        <end position="695"/>
    </location>
</feature>
<evidence type="ECO:0000313" key="8">
    <source>
        <dbReference type="EMBL" id="EHR36328.1"/>
    </source>
</evidence>
<feature type="transmembrane region" description="Helical" evidence="6">
    <location>
        <begin position="704"/>
        <end position="725"/>
    </location>
</feature>
<dbReference type="OrthoDB" id="9760364at2"/>
<evidence type="ECO:0000256" key="5">
    <source>
        <dbReference type="ARBA" id="ARBA00023136"/>
    </source>
</evidence>
<feature type="transmembrane region" description="Helical" evidence="6">
    <location>
        <begin position="645"/>
        <end position="666"/>
    </location>
</feature>
<dbReference type="Pfam" id="PF00702">
    <property type="entry name" value="Hydrolase"/>
    <property type="match status" value="1"/>
</dbReference>
<dbReference type="Gene3D" id="3.40.50.1000">
    <property type="entry name" value="HAD superfamily/HAD-like"/>
    <property type="match status" value="1"/>
</dbReference>
<dbReference type="InterPro" id="IPR023214">
    <property type="entry name" value="HAD_sf"/>
</dbReference>
<dbReference type="GeneID" id="96998106"/>
<feature type="transmembrane region" description="Helical" evidence="6">
    <location>
        <begin position="576"/>
        <end position="597"/>
    </location>
</feature>
<evidence type="ECO:0000256" key="2">
    <source>
        <dbReference type="ARBA" id="ARBA00022692"/>
    </source>
</evidence>
<dbReference type="GO" id="GO:0016020">
    <property type="term" value="C:membrane"/>
    <property type="evidence" value="ECO:0007669"/>
    <property type="project" value="UniProtKB-SubCell"/>
</dbReference>
<dbReference type="EMBL" id="AGEI01000002">
    <property type="protein sequence ID" value="EHR36328.1"/>
    <property type="molecule type" value="Genomic_DNA"/>
</dbReference>
<dbReference type="InterPro" id="IPR023299">
    <property type="entry name" value="ATPase_P-typ_cyto_dom_N"/>
</dbReference>
<accession>H3NL72</accession>
<dbReference type="PATRIC" id="fig|883114.3.peg.83"/>
<feature type="domain" description="P-type ATPase A" evidence="7">
    <location>
        <begin position="91"/>
        <end position="190"/>
    </location>
</feature>
<dbReference type="eggNOG" id="COG0474">
    <property type="taxonomic scope" value="Bacteria"/>
</dbReference>
<keyword evidence="2 6" id="KW-0812">Transmembrane</keyword>
<dbReference type="Gene3D" id="2.70.150.10">
    <property type="entry name" value="Calcium-transporting ATPase, cytoplasmic transduction domain A"/>
    <property type="match status" value="1"/>
</dbReference>
<evidence type="ECO:0000256" key="4">
    <source>
        <dbReference type="ARBA" id="ARBA00022989"/>
    </source>
</evidence>
<feature type="transmembrane region" description="Helical" evidence="6">
    <location>
        <begin position="603"/>
        <end position="625"/>
    </location>
</feature>
<organism evidence="8 9">
    <name type="scientific">Helcococcus kunzii ATCC 51366</name>
    <dbReference type="NCBI Taxonomy" id="883114"/>
    <lineage>
        <taxon>Bacteria</taxon>
        <taxon>Bacillati</taxon>
        <taxon>Bacillota</taxon>
        <taxon>Tissierellia</taxon>
        <taxon>Tissierellales</taxon>
        <taxon>Peptoniphilaceae</taxon>
        <taxon>Helcococcus</taxon>
    </lineage>
</organism>
<dbReference type="InterPro" id="IPR018303">
    <property type="entry name" value="ATPase_P-typ_P_site"/>
</dbReference>
<dbReference type="HOGENOM" id="CLU_002360_5_1_9"/>
<dbReference type="InterPro" id="IPR036412">
    <property type="entry name" value="HAD-like_sf"/>
</dbReference>
<feature type="transmembrane region" description="Helical" evidence="6">
    <location>
        <begin position="60"/>
        <end position="76"/>
    </location>
</feature>
<dbReference type="PRINTS" id="PR00119">
    <property type="entry name" value="CATATPASE"/>
</dbReference>
<dbReference type="Gene3D" id="1.20.1110.10">
    <property type="entry name" value="Calcium-transporting ATPase, transmembrane domain"/>
    <property type="match status" value="1"/>
</dbReference>
<dbReference type="SUPFAM" id="SSF56784">
    <property type="entry name" value="HAD-like"/>
    <property type="match status" value="1"/>
</dbReference>
<dbReference type="InterPro" id="IPR059000">
    <property type="entry name" value="ATPase_P-type_domA"/>
</dbReference>
<dbReference type="Pfam" id="PF00122">
    <property type="entry name" value="E1-E2_ATPase"/>
    <property type="match status" value="1"/>
</dbReference>
<dbReference type="Proteomes" id="UP000004191">
    <property type="component" value="Unassembled WGS sequence"/>
</dbReference>
<dbReference type="PANTHER" id="PTHR42861">
    <property type="entry name" value="CALCIUM-TRANSPORTING ATPASE"/>
    <property type="match status" value="1"/>
</dbReference>
<name>H3NL72_9FIRM</name>
<feature type="transmembrane region" description="Helical" evidence="6">
    <location>
        <begin position="204"/>
        <end position="224"/>
    </location>
</feature>
<dbReference type="InterPro" id="IPR044492">
    <property type="entry name" value="P_typ_ATPase_HD_dom"/>
</dbReference>
<dbReference type="STRING" id="883114.HMPREF9709_00083"/>
<comment type="caution">
    <text evidence="8">The sequence shown here is derived from an EMBL/GenBank/DDBJ whole genome shotgun (WGS) entry which is preliminary data.</text>
</comment>
<dbReference type="PRINTS" id="PR00120">
    <property type="entry name" value="HATPASE"/>
</dbReference>